<dbReference type="CDD" id="cd06664">
    <property type="entry name" value="IscU_like"/>
    <property type="match status" value="1"/>
</dbReference>
<dbReference type="Proteomes" id="UP000004980">
    <property type="component" value="Unassembled WGS sequence"/>
</dbReference>
<dbReference type="Gene3D" id="3.90.1010.10">
    <property type="match status" value="1"/>
</dbReference>
<dbReference type="InterPro" id="IPR002871">
    <property type="entry name" value="NIF_FeS_clus_asmbl_NifU_N"/>
</dbReference>
<feature type="domain" description="NIF system FeS cluster assembly NifU N-terminal" evidence="1">
    <location>
        <begin position="8"/>
        <end position="129"/>
    </location>
</feature>
<dbReference type="EMBL" id="AKAU01000277">
    <property type="protein sequence ID" value="EIM94472.1"/>
    <property type="molecule type" value="Genomic_DNA"/>
</dbReference>
<dbReference type="Pfam" id="PF01592">
    <property type="entry name" value="NifU_N"/>
    <property type="match status" value="1"/>
</dbReference>
<dbReference type="PANTHER" id="PTHR10093">
    <property type="entry name" value="IRON-SULFUR CLUSTER ASSEMBLY ENZYME NIFU HOMOLOG"/>
    <property type="match status" value="1"/>
</dbReference>
<organism evidence="2 3">
    <name type="scientific">Paraburkholderia hospita</name>
    <dbReference type="NCBI Taxonomy" id="169430"/>
    <lineage>
        <taxon>Bacteria</taxon>
        <taxon>Pseudomonadati</taxon>
        <taxon>Pseudomonadota</taxon>
        <taxon>Betaproteobacteria</taxon>
        <taxon>Burkholderiales</taxon>
        <taxon>Burkholderiaceae</taxon>
        <taxon>Paraburkholderia</taxon>
    </lineage>
</organism>
<protein>
    <submittedName>
        <fullName evidence="2">Iron sulfur cluster assembly protein SufU</fullName>
    </submittedName>
</protein>
<comment type="caution">
    <text evidence="2">The sequence shown here is derived from an EMBL/GenBank/DDBJ whole genome shotgun (WGS) entry which is preliminary data.</text>
</comment>
<keyword evidence="3" id="KW-1185">Reference proteome</keyword>
<accession>A0ABN0F745</accession>
<reference evidence="2 3" key="1">
    <citation type="journal article" date="2012" name="J. Bacteriol.">
        <title>Draft Genome Sequence of the Soil Bacterium Burkholderia terrae Strain BS001, Which Interacts with Fungal Surface Structures.</title>
        <authorList>
            <person name="Nazir R."/>
            <person name="Hansen M.A."/>
            <person name="Sorensen S."/>
            <person name="van Elsas J.D."/>
        </authorList>
    </citation>
    <scope>NUCLEOTIDE SEQUENCE [LARGE SCALE GENOMIC DNA]</scope>
    <source>
        <strain evidence="2 3">BS001</strain>
    </source>
</reference>
<evidence type="ECO:0000313" key="3">
    <source>
        <dbReference type="Proteomes" id="UP000004980"/>
    </source>
</evidence>
<evidence type="ECO:0000313" key="2">
    <source>
        <dbReference type="EMBL" id="EIM94472.1"/>
    </source>
</evidence>
<dbReference type="RefSeq" id="WP_009770556.1">
    <property type="nucleotide sequence ID" value="NZ_AKAU01000277.1"/>
</dbReference>
<sequence>MSDLRDLYQEVIFDHYRRPRNCHGLADANHKAEGYNPLCGDRITLYLRIEDGVVKEASFEGAGCAIATASASLMTEALKGKTEAEAEALFGRFHDMVTTPATGQGAAAPELGKLAVLSGVREFPARVKCATLAWHTLHAALHDEDRPVSTE</sequence>
<dbReference type="SUPFAM" id="SSF82649">
    <property type="entry name" value="SufE/NifU"/>
    <property type="match status" value="1"/>
</dbReference>
<gene>
    <name evidence="2" type="ORF">WQE_44313</name>
</gene>
<evidence type="ECO:0000259" key="1">
    <source>
        <dbReference type="Pfam" id="PF01592"/>
    </source>
</evidence>
<dbReference type="NCBIfam" id="TIGR01994">
    <property type="entry name" value="SUF_scaf_2"/>
    <property type="match status" value="1"/>
</dbReference>
<proteinExistence type="predicted"/>
<name>A0ABN0F745_9BURK</name>